<name>A0A1M6G3U4_9FIRM</name>
<dbReference type="Pfam" id="PF02810">
    <property type="entry name" value="SEC-C"/>
    <property type="match status" value="1"/>
</dbReference>
<protein>
    <submittedName>
        <fullName evidence="1">SEC-C motif-containing protein</fullName>
    </submittedName>
</protein>
<dbReference type="PANTHER" id="PTHR33747">
    <property type="entry name" value="UPF0225 PROTEIN SCO1677"/>
    <property type="match status" value="1"/>
</dbReference>
<proteinExistence type="predicted"/>
<reference evidence="2" key="1">
    <citation type="submission" date="2016-11" db="EMBL/GenBank/DDBJ databases">
        <authorList>
            <person name="Varghese N."/>
            <person name="Submissions S."/>
        </authorList>
    </citation>
    <scope>NUCLEOTIDE SEQUENCE [LARGE SCALE GENOMIC DNA]</scope>
    <source>
        <strain evidence="2">DSM 17957</strain>
    </source>
</reference>
<dbReference type="OrthoDB" id="5872at2"/>
<dbReference type="SUPFAM" id="SSF103642">
    <property type="entry name" value="Sec-C motif"/>
    <property type="match status" value="1"/>
</dbReference>
<organism evidence="1 2">
    <name type="scientific">Geosporobacter subterraneus DSM 17957</name>
    <dbReference type="NCBI Taxonomy" id="1121919"/>
    <lineage>
        <taxon>Bacteria</taxon>
        <taxon>Bacillati</taxon>
        <taxon>Bacillota</taxon>
        <taxon>Clostridia</taxon>
        <taxon>Peptostreptococcales</taxon>
        <taxon>Thermotaleaceae</taxon>
        <taxon>Geosporobacter</taxon>
    </lineage>
</organism>
<evidence type="ECO:0000313" key="2">
    <source>
        <dbReference type="Proteomes" id="UP000184536"/>
    </source>
</evidence>
<dbReference type="NCBIfam" id="NF004088">
    <property type="entry name" value="PRK05590.1"/>
    <property type="match status" value="1"/>
</dbReference>
<dbReference type="InterPro" id="IPR004027">
    <property type="entry name" value="SEC_C_motif"/>
</dbReference>
<dbReference type="AlphaFoldDB" id="A0A1M6G3U4"/>
<keyword evidence="2" id="KW-1185">Reference proteome</keyword>
<dbReference type="STRING" id="1121919.SAMN02745975_01158"/>
<dbReference type="Gene3D" id="3.10.450.50">
    <property type="match status" value="1"/>
</dbReference>
<sequence length="165" mass="19382">MSLFETWRETAFDHETREAEANFWKEFCSTEKHIYDTLLNKPYEAVEGQIKVLAEGFDTSNVFFMGFLDGINDSLKESLSLEELTEDSNIRFEMDLEKLYYNMLAAKADYLYTLPQWDQILSPERRKEIEKEQKRSKIVVKEERIGRNDPCTCGSGKKYKKCCGK</sequence>
<dbReference type="Proteomes" id="UP000184536">
    <property type="component" value="Unassembled WGS sequence"/>
</dbReference>
<dbReference type="PANTHER" id="PTHR33747:SF1">
    <property type="entry name" value="ADENYLATE CYCLASE-ASSOCIATED CAP C-TERMINAL DOMAIN-CONTAINING PROTEIN"/>
    <property type="match status" value="1"/>
</dbReference>
<dbReference type="RefSeq" id="WP_110940401.1">
    <property type="nucleotide sequence ID" value="NZ_FQZV01000013.1"/>
</dbReference>
<accession>A0A1M6G3U4</accession>
<evidence type="ECO:0000313" key="1">
    <source>
        <dbReference type="EMBL" id="SHJ04570.1"/>
    </source>
</evidence>
<dbReference type="EMBL" id="FQZV01000013">
    <property type="protein sequence ID" value="SHJ04570.1"/>
    <property type="molecule type" value="Genomic_DNA"/>
</dbReference>
<gene>
    <name evidence="1" type="ORF">SAMN02745975_01158</name>
</gene>